<evidence type="ECO:0008006" key="4">
    <source>
        <dbReference type="Google" id="ProtNLM"/>
    </source>
</evidence>
<feature type="compositionally biased region" description="Basic residues" evidence="1">
    <location>
        <begin position="295"/>
        <end position="304"/>
    </location>
</feature>
<evidence type="ECO:0000313" key="3">
    <source>
        <dbReference type="Proteomes" id="UP001460270"/>
    </source>
</evidence>
<dbReference type="Proteomes" id="UP001460270">
    <property type="component" value="Unassembled WGS sequence"/>
</dbReference>
<feature type="compositionally biased region" description="Low complexity" evidence="1">
    <location>
        <begin position="1"/>
        <end position="12"/>
    </location>
</feature>
<sequence length="347" mass="37634">MAAVAREPGAAAVLTVPPPEPRPPDPARSDQNLPNLNTEPPGPRLCAALSDKDEDRRHVSPEANANEANANDSSPELAALLRDSAAGKQLSEHGPAAEQDPVQSAVSRGSGGPEAGLSLGQPNGPDRACTERTITGSPERYTALRGEAAEEREEEHREEDREEDPGQHQAVDPPHDSQPGSELQPGTQVRVSLDHVIDDALVVSFRVGPKVFSGVLMDVSRRFGPYGIPVTAFPSRRESSRRHVQAPPTVEAPPPAEAPPTEPALTPLFHQGAPYPPPLFLRDSYHQSLPQPPPRRIKRSRRRYGNSEEPTCMLVRLRPRQVLCDRCKGVAGPRPAPSTRRRPIQNL</sequence>
<feature type="compositionally biased region" description="Polar residues" evidence="1">
    <location>
        <begin position="178"/>
        <end position="187"/>
    </location>
</feature>
<gene>
    <name evidence="2" type="ORF">WMY93_007303</name>
</gene>
<feature type="compositionally biased region" description="Polar residues" evidence="1">
    <location>
        <begin position="29"/>
        <end position="38"/>
    </location>
</feature>
<evidence type="ECO:0000313" key="2">
    <source>
        <dbReference type="EMBL" id="KAK7924993.1"/>
    </source>
</evidence>
<feature type="region of interest" description="Disordered" evidence="1">
    <location>
        <begin position="1"/>
        <end position="187"/>
    </location>
</feature>
<accession>A0AAW0PCJ6</accession>
<dbReference type="EMBL" id="JBBPFD010000005">
    <property type="protein sequence ID" value="KAK7924993.1"/>
    <property type="molecule type" value="Genomic_DNA"/>
</dbReference>
<feature type="region of interest" description="Disordered" evidence="1">
    <location>
        <begin position="237"/>
        <end position="306"/>
    </location>
</feature>
<keyword evidence="3" id="KW-1185">Reference proteome</keyword>
<comment type="caution">
    <text evidence="2">The sequence shown here is derived from an EMBL/GenBank/DDBJ whole genome shotgun (WGS) entry which is preliminary data.</text>
</comment>
<feature type="region of interest" description="Disordered" evidence="1">
    <location>
        <begin position="328"/>
        <end position="347"/>
    </location>
</feature>
<organism evidence="2 3">
    <name type="scientific">Mugilogobius chulae</name>
    <name type="common">yellowstripe goby</name>
    <dbReference type="NCBI Taxonomy" id="88201"/>
    <lineage>
        <taxon>Eukaryota</taxon>
        <taxon>Metazoa</taxon>
        <taxon>Chordata</taxon>
        <taxon>Craniata</taxon>
        <taxon>Vertebrata</taxon>
        <taxon>Euteleostomi</taxon>
        <taxon>Actinopterygii</taxon>
        <taxon>Neopterygii</taxon>
        <taxon>Teleostei</taxon>
        <taxon>Neoteleostei</taxon>
        <taxon>Acanthomorphata</taxon>
        <taxon>Gobiaria</taxon>
        <taxon>Gobiiformes</taxon>
        <taxon>Gobioidei</taxon>
        <taxon>Gobiidae</taxon>
        <taxon>Gobionellinae</taxon>
        <taxon>Mugilogobius</taxon>
    </lineage>
</organism>
<name>A0AAW0PCJ6_9GOBI</name>
<proteinExistence type="predicted"/>
<feature type="compositionally biased region" description="Low complexity" evidence="1">
    <location>
        <begin position="62"/>
        <end position="71"/>
    </location>
</feature>
<protein>
    <recommendedName>
        <fullName evidence="4">PWWP domain containing 2A</fullName>
    </recommendedName>
</protein>
<feature type="compositionally biased region" description="Pro residues" evidence="1">
    <location>
        <begin position="250"/>
        <end position="262"/>
    </location>
</feature>
<reference evidence="3" key="1">
    <citation type="submission" date="2024-04" db="EMBL/GenBank/DDBJ databases">
        <title>Salinicola lusitanus LLJ914,a marine bacterium isolated from the Okinawa Trough.</title>
        <authorList>
            <person name="Li J."/>
        </authorList>
    </citation>
    <scope>NUCLEOTIDE SEQUENCE [LARGE SCALE GENOMIC DNA]</scope>
</reference>
<feature type="compositionally biased region" description="Basic and acidic residues" evidence="1">
    <location>
        <begin position="50"/>
        <end position="60"/>
    </location>
</feature>
<evidence type="ECO:0000256" key="1">
    <source>
        <dbReference type="SAM" id="MobiDB-lite"/>
    </source>
</evidence>
<dbReference type="AlphaFoldDB" id="A0AAW0PCJ6"/>